<evidence type="ECO:0000256" key="2">
    <source>
        <dbReference type="ARBA" id="ARBA00022801"/>
    </source>
</evidence>
<feature type="domain" description="HIRAN" evidence="3">
    <location>
        <begin position="39"/>
        <end position="87"/>
    </location>
</feature>
<dbReference type="Gene3D" id="3.30.70.2330">
    <property type="match status" value="1"/>
</dbReference>
<dbReference type="RefSeq" id="WP_157295702.1">
    <property type="nucleotide sequence ID" value="NZ_JBIAZU010000007.1"/>
</dbReference>
<dbReference type="EMBL" id="JBIAZU010000007">
    <property type="protein sequence ID" value="MFF5295272.1"/>
    <property type="molecule type" value="Genomic_DNA"/>
</dbReference>
<keyword evidence="5" id="KW-1185">Reference proteome</keyword>
<evidence type="ECO:0000313" key="4">
    <source>
        <dbReference type="EMBL" id="MFF5295272.1"/>
    </source>
</evidence>
<accession>A0ABW6WPQ5</accession>
<dbReference type="InterPro" id="IPR014905">
    <property type="entry name" value="HIRAN"/>
</dbReference>
<protein>
    <submittedName>
        <fullName evidence="4">HIRAN domain-containing protein</fullName>
    </submittedName>
</protein>
<sequence>MSIPFDLWGQRGWASVDVVGESHYQQSIRTLFDADLKGDGAELTTTVQLVPDPKNKFDRNAVGVWVGPRQLGHLSRDEAVRYAPILSGLVAQGWAPQVSARVWASQWSSDYGTGNDFSSSIRLDLAEPHMLVPANTPPGEPHRMLPPGGSIQVTGEEQHLDALAPWLRPEGECWVHVTLHEVTEQLARSTRTVVEIRLDGSRVGQLTPKMSGELLPAIRLLSENGLVAGARAIVKGNRIKTEVVLYVARAHELPESWLTTIAADAAKKAAPAPMVAAGPPSIPAAAPVQEHGSIPPAPTGIKFVVPPDWPQPPLGWTPPTGWRPDPTWPPAPYGWQWWIPVWD</sequence>
<organism evidence="4 5">
    <name type="scientific">Paractinoplanes globisporus</name>
    <dbReference type="NCBI Taxonomy" id="113565"/>
    <lineage>
        <taxon>Bacteria</taxon>
        <taxon>Bacillati</taxon>
        <taxon>Actinomycetota</taxon>
        <taxon>Actinomycetes</taxon>
        <taxon>Micromonosporales</taxon>
        <taxon>Micromonosporaceae</taxon>
        <taxon>Paractinoplanes</taxon>
    </lineage>
</organism>
<keyword evidence="1" id="KW-0479">Metal-binding</keyword>
<evidence type="ECO:0000313" key="5">
    <source>
        <dbReference type="Proteomes" id="UP001602245"/>
    </source>
</evidence>
<keyword evidence="2" id="KW-0378">Hydrolase</keyword>
<gene>
    <name evidence="4" type="ORF">ACFY35_38050</name>
</gene>
<proteinExistence type="predicted"/>
<comment type="caution">
    <text evidence="4">The sequence shown here is derived from an EMBL/GenBank/DDBJ whole genome shotgun (WGS) entry which is preliminary data.</text>
</comment>
<name>A0ABW6WPQ5_9ACTN</name>
<reference evidence="4 5" key="1">
    <citation type="submission" date="2024-10" db="EMBL/GenBank/DDBJ databases">
        <title>The Natural Products Discovery Center: Release of the First 8490 Sequenced Strains for Exploring Actinobacteria Biosynthetic Diversity.</title>
        <authorList>
            <person name="Kalkreuter E."/>
            <person name="Kautsar S.A."/>
            <person name="Yang D."/>
            <person name="Bader C.D."/>
            <person name="Teijaro C.N."/>
            <person name="Fluegel L."/>
            <person name="Davis C.M."/>
            <person name="Simpson J.R."/>
            <person name="Lauterbach L."/>
            <person name="Steele A.D."/>
            <person name="Gui C."/>
            <person name="Meng S."/>
            <person name="Li G."/>
            <person name="Viehrig K."/>
            <person name="Ye F."/>
            <person name="Su P."/>
            <person name="Kiefer A.F."/>
            <person name="Nichols A."/>
            <person name="Cepeda A.J."/>
            <person name="Yan W."/>
            <person name="Fan B."/>
            <person name="Jiang Y."/>
            <person name="Adhikari A."/>
            <person name="Zheng C.-J."/>
            <person name="Schuster L."/>
            <person name="Cowan T.M."/>
            <person name="Smanski M.J."/>
            <person name="Chevrette M.G."/>
            <person name="De Carvalho L.P.S."/>
            <person name="Shen B."/>
        </authorList>
    </citation>
    <scope>NUCLEOTIDE SEQUENCE [LARGE SCALE GENOMIC DNA]</scope>
    <source>
        <strain evidence="4 5">NPDC000087</strain>
    </source>
</reference>
<dbReference type="Pfam" id="PF08797">
    <property type="entry name" value="HIRAN"/>
    <property type="match status" value="1"/>
</dbReference>
<evidence type="ECO:0000256" key="1">
    <source>
        <dbReference type="ARBA" id="ARBA00022723"/>
    </source>
</evidence>
<evidence type="ECO:0000259" key="3">
    <source>
        <dbReference type="Pfam" id="PF08797"/>
    </source>
</evidence>
<dbReference type="Proteomes" id="UP001602245">
    <property type="component" value="Unassembled WGS sequence"/>
</dbReference>